<organism evidence="7 10">
    <name type="scientific">Crassostrea virginica</name>
    <name type="common">Eastern oyster</name>
    <dbReference type="NCBI Taxonomy" id="6565"/>
    <lineage>
        <taxon>Eukaryota</taxon>
        <taxon>Metazoa</taxon>
        <taxon>Spiralia</taxon>
        <taxon>Lophotrochozoa</taxon>
        <taxon>Mollusca</taxon>
        <taxon>Bivalvia</taxon>
        <taxon>Autobranchia</taxon>
        <taxon>Pteriomorphia</taxon>
        <taxon>Ostreida</taxon>
        <taxon>Ostreoidea</taxon>
        <taxon>Ostreidae</taxon>
        <taxon>Crassostrea</taxon>
    </lineage>
</organism>
<keyword evidence="3 6" id="KW-0812">Transmembrane</keyword>
<evidence type="ECO:0000256" key="4">
    <source>
        <dbReference type="ARBA" id="ARBA00022989"/>
    </source>
</evidence>
<dbReference type="RefSeq" id="XP_022335445.1">
    <property type="nucleotide sequence ID" value="XM_022479737.1"/>
</dbReference>
<feature type="transmembrane region" description="Helical" evidence="6">
    <location>
        <begin position="238"/>
        <end position="257"/>
    </location>
</feature>
<dbReference type="Pfam" id="PF09815">
    <property type="entry name" value="XK-related"/>
    <property type="match status" value="1"/>
</dbReference>
<evidence type="ECO:0000313" key="10">
    <source>
        <dbReference type="RefSeq" id="XP_022335446.1"/>
    </source>
</evidence>
<dbReference type="OrthoDB" id="10512577at2759"/>
<accession>A0A8B8E7M0</accession>
<protein>
    <recommendedName>
        <fullName evidence="6">XK-related protein</fullName>
    </recommendedName>
</protein>
<dbReference type="KEGG" id="cvn:111132081"/>
<dbReference type="GO" id="GO:0005886">
    <property type="term" value="C:plasma membrane"/>
    <property type="evidence" value="ECO:0007669"/>
    <property type="project" value="UniProtKB-ARBA"/>
</dbReference>
<feature type="transmembrane region" description="Helical" evidence="6">
    <location>
        <begin position="176"/>
        <end position="200"/>
    </location>
</feature>
<proteinExistence type="inferred from homology"/>
<name>A0A8B8E7M0_CRAVI</name>
<gene>
    <name evidence="8 9 10" type="primary">LOC111132081</name>
</gene>
<dbReference type="Proteomes" id="UP000694844">
    <property type="component" value="Chromosome 5"/>
</dbReference>
<dbReference type="AlphaFoldDB" id="A0A8B8E7M0"/>
<reference evidence="8 9" key="1">
    <citation type="submission" date="2025-04" db="UniProtKB">
        <authorList>
            <consortium name="RefSeq"/>
        </authorList>
    </citation>
    <scope>IDENTIFICATION</scope>
    <source>
        <tissue evidence="8 9">Whole sample</tissue>
    </source>
</reference>
<comment type="subcellular location">
    <subcellularLocation>
        <location evidence="1 6">Membrane</location>
        <topology evidence="1 6">Multi-pass membrane protein</topology>
    </subcellularLocation>
</comment>
<keyword evidence="4 6" id="KW-1133">Transmembrane helix</keyword>
<evidence type="ECO:0000313" key="7">
    <source>
        <dbReference type="Proteomes" id="UP000694844"/>
    </source>
</evidence>
<evidence type="ECO:0000256" key="6">
    <source>
        <dbReference type="RuleBase" id="RU910716"/>
    </source>
</evidence>
<keyword evidence="7" id="KW-1185">Reference proteome</keyword>
<dbReference type="RefSeq" id="XP_022335444.1">
    <property type="nucleotide sequence ID" value="XM_022479736.1"/>
</dbReference>
<feature type="transmembrane region" description="Helical" evidence="6">
    <location>
        <begin position="63"/>
        <end position="82"/>
    </location>
</feature>
<sequence length="276" mass="31013">MESLSVEAGEKELDDDKQLFNDKWRYLVSFLSIIFFLVTFDSQLFLASAYLEREMYHEFCLTISITITSSMVTGGLSTYWLLQKISKNQSPFGPKRCLCLLTRFLFSGLIRDADLWSRWMVGKSHTHADPDTFQQAFLEARSLRLYDALIGCATQSLLQTYFYMTKVLFIDLNLKFLISMTVISSSAVTGCSLISFAMTVNMQRVASSIKSETSNQNNNVNTGLVSILLETLRSKTSIYVFLFSSVIFVVNFLFFHLTTSGGSSNFTTGGRGPGAV</sequence>
<feature type="transmembrane region" description="Helical" evidence="6">
    <location>
        <begin position="26"/>
        <end position="51"/>
    </location>
</feature>
<dbReference type="GeneID" id="111132081"/>
<evidence type="ECO:0000256" key="2">
    <source>
        <dbReference type="ARBA" id="ARBA00008789"/>
    </source>
</evidence>
<evidence type="ECO:0000256" key="5">
    <source>
        <dbReference type="ARBA" id="ARBA00023136"/>
    </source>
</evidence>
<dbReference type="RefSeq" id="XP_022335446.1">
    <property type="nucleotide sequence ID" value="XM_022479738.1"/>
</dbReference>
<evidence type="ECO:0000313" key="9">
    <source>
        <dbReference type="RefSeq" id="XP_022335445.1"/>
    </source>
</evidence>
<dbReference type="InterPro" id="IPR018629">
    <property type="entry name" value="XK-rel"/>
</dbReference>
<comment type="similarity">
    <text evidence="2 6">Belongs to the XK family.</text>
</comment>
<evidence type="ECO:0000256" key="1">
    <source>
        <dbReference type="ARBA" id="ARBA00004141"/>
    </source>
</evidence>
<keyword evidence="5 6" id="KW-0472">Membrane</keyword>
<evidence type="ECO:0000256" key="3">
    <source>
        <dbReference type="ARBA" id="ARBA00022692"/>
    </source>
</evidence>
<evidence type="ECO:0000313" key="8">
    <source>
        <dbReference type="RefSeq" id="XP_022335444.1"/>
    </source>
</evidence>